<dbReference type="Proteomes" id="UP000797356">
    <property type="component" value="Chromosome 1"/>
</dbReference>
<feature type="region of interest" description="Disordered" evidence="1">
    <location>
        <begin position="1104"/>
        <end position="1131"/>
    </location>
</feature>
<reference evidence="2" key="2">
    <citation type="submission" date="2019-07" db="EMBL/GenBank/DDBJ databases">
        <authorList>
            <person name="Yang Y."/>
            <person name="Bocs S."/>
            <person name="Baudouin L."/>
        </authorList>
    </citation>
    <scope>NUCLEOTIDE SEQUENCE</scope>
    <source>
        <tissue evidence="2">Spear leaf of Hainan Tall coconut</tissue>
    </source>
</reference>
<evidence type="ECO:0000256" key="1">
    <source>
        <dbReference type="SAM" id="MobiDB-lite"/>
    </source>
</evidence>
<dbReference type="PANTHER" id="PTHR35767">
    <property type="entry name" value="HAPLESS PROTEIN"/>
    <property type="match status" value="1"/>
</dbReference>
<dbReference type="OrthoDB" id="1929441at2759"/>
<keyword evidence="3" id="KW-1185">Reference proteome</keyword>
<feature type="region of interest" description="Disordered" evidence="1">
    <location>
        <begin position="577"/>
        <end position="598"/>
    </location>
</feature>
<feature type="region of interest" description="Disordered" evidence="1">
    <location>
        <begin position="1"/>
        <end position="38"/>
    </location>
</feature>
<feature type="region of interest" description="Disordered" evidence="1">
    <location>
        <begin position="918"/>
        <end position="964"/>
    </location>
</feature>
<evidence type="ECO:0008006" key="4">
    <source>
        <dbReference type="Google" id="ProtNLM"/>
    </source>
</evidence>
<feature type="region of interest" description="Disordered" evidence="1">
    <location>
        <begin position="612"/>
        <end position="632"/>
    </location>
</feature>
<organism evidence="2 3">
    <name type="scientific">Cocos nucifera</name>
    <name type="common">Coconut palm</name>
    <dbReference type="NCBI Taxonomy" id="13894"/>
    <lineage>
        <taxon>Eukaryota</taxon>
        <taxon>Viridiplantae</taxon>
        <taxon>Streptophyta</taxon>
        <taxon>Embryophyta</taxon>
        <taxon>Tracheophyta</taxon>
        <taxon>Spermatophyta</taxon>
        <taxon>Magnoliopsida</taxon>
        <taxon>Liliopsida</taxon>
        <taxon>Arecaceae</taxon>
        <taxon>Arecoideae</taxon>
        <taxon>Cocoseae</taxon>
        <taxon>Attaleinae</taxon>
        <taxon>Cocos</taxon>
    </lineage>
</organism>
<name>A0A8K0HUK6_COCNU</name>
<feature type="compositionally biased region" description="Polar residues" evidence="1">
    <location>
        <begin position="1"/>
        <end position="10"/>
    </location>
</feature>
<protein>
    <recommendedName>
        <fullName evidence="4">UBZ4-type domain-containing protein</fullName>
    </recommendedName>
</protein>
<evidence type="ECO:0000313" key="2">
    <source>
        <dbReference type="EMBL" id="KAG1326759.1"/>
    </source>
</evidence>
<dbReference type="Gene3D" id="3.30.160.60">
    <property type="entry name" value="Classic Zinc Finger"/>
    <property type="match status" value="1"/>
</dbReference>
<feature type="compositionally biased region" description="Polar residues" evidence="1">
    <location>
        <begin position="945"/>
        <end position="954"/>
    </location>
</feature>
<gene>
    <name evidence="2" type="ORF">COCNU_01G006930</name>
</gene>
<feature type="compositionally biased region" description="Low complexity" evidence="1">
    <location>
        <begin position="1107"/>
        <end position="1117"/>
    </location>
</feature>
<proteinExistence type="predicted"/>
<reference evidence="2" key="1">
    <citation type="journal article" date="2017" name="Gigascience">
        <title>The genome draft of coconut (Cocos nucifera).</title>
        <authorList>
            <person name="Xiao Y."/>
            <person name="Xu P."/>
            <person name="Fan H."/>
            <person name="Baudouin L."/>
            <person name="Xia W."/>
            <person name="Bocs S."/>
            <person name="Xu J."/>
            <person name="Li Q."/>
            <person name="Guo A."/>
            <person name="Zhou L."/>
            <person name="Li J."/>
            <person name="Wu Y."/>
            <person name="Ma Z."/>
            <person name="Armero A."/>
            <person name="Issali A.E."/>
            <person name="Liu N."/>
            <person name="Peng M."/>
            <person name="Yang Y."/>
        </authorList>
    </citation>
    <scope>NUCLEOTIDE SEQUENCE</scope>
    <source>
        <tissue evidence="2">Spear leaf of Hainan Tall coconut</tissue>
    </source>
</reference>
<comment type="caution">
    <text evidence="2">The sequence shown here is derived from an EMBL/GenBank/DDBJ whole genome shotgun (WGS) entry which is preliminary data.</text>
</comment>
<evidence type="ECO:0000313" key="3">
    <source>
        <dbReference type="Proteomes" id="UP000797356"/>
    </source>
</evidence>
<accession>A0A8K0HUK6</accession>
<sequence length="1370" mass="149864">MLSVENSSDPSVPCKASALQGDERASDKPAFQEAADPAGLAEIQPPHFSIRDYVLNLRSKDVTKNWPFPCKFLRLCLEYGVKDILPPFESPDLVRAQFCRRGAESEQQIACEQISAEIKSLETRDVGGDDEEPNIIKHELCLPPDQLAIECSNQARNLFSKSMKPMVDHKIHSGDELISVEAEPISTITGHDQIERISGKISELSCAVHVTKCASGGSLALEVEEPPLPPEKLNVGHESSEKKCKLIVKLSSTSETIQEEDMVSTSSTVSDTMTSKVCPVCKTFTSTSNTALNAHIDQCLSEDFKTMRDMTKLSKLKVKPRKKRLMVDIYTTAPHCTIEDLDRRNATNWATDLILVAPTREVSTEVKRSKLSISGAANDGNEGAVYVDSNGTKLRILSKFNDVPKEDFKLRKHVKGIKAGGSSLISKKKCLKSKYSKYTKVNQQNKRLHSLELCKRKTQVTQIGDCHSSTYEEKEESLSFILNAQDQVKGRGPGTLRQWVCSKRSGPSRKLDKKGYEKSMKSTVPGTLDTFVEGNQSNPADSSVVKGHILKLSRSSEDLPSSTKTKRVDVLSNSVHATYNGKTRPPKPLDSNSGLSPQNISSESALMLKLTRSSRSFVSSPRSKREEINLSTIHKSDSSSGIAIIPYGSCHPSLKSKKRLIPKNNVLLGKSSSLEVSKGDESEKRLTIRKFSKQRSILSNGKPREKLPSGINRGLHASPEYFGFEYSPRANETSNADLPNFSENITISSVLESERERDAFCTMAKQESTKKKLHLGADCYSFDVEVSDMQHEPLDCEYITNEHSMDKAVNEHGGSENLIIQRLTPASSPGLDPWPSGQEHPESFCASEAPVESGLIDDQVMLCHDVASNKIISKNIEKVGEEGNLFRVTQLEDQTKTSIKGSSTCLIGNVDMVLQSPQKNSSATSVRMTSSQDHNLAGGIEAPASPSTSSNISLRSPEVSKSEDTIKEQFVKHYADQDNLSSRLSNNSELPSIVNIRGNEGMKKEKRDQKVKAMAVAEEPKKLSDDQPCCCSHWQSLSQESPQLLRQSIMTSSVSPSKVKQVTSNPCIGPAILSSSAFHSLRTGGMSAPIPESPPESILIKTPSDLASELPPGSASGPPSPYSQARSQASSNPLLRLMGKDLIVKKEELAKHHPILPCDSDCASAVKSLPLGFTSTDSGSSKKISFSYQQHQISGGSITLSKASSKTKRQISGFVGVGSMKCHQKRAKKLHTPLPCSMKRMATSQRRQKPISSAQAPNRDVIVIDDSPGIEVDPNSSIPNPVVTSPPAFPGSSLVPPWPFSYYSPKNPYMSREVSGMIRPSSISYPVADTYIPVKHDSTSEGSVPYSSYMFRSPLTAHLTPSLHYSQTLE</sequence>
<feature type="compositionally biased region" description="Polar residues" evidence="1">
    <location>
        <begin position="918"/>
        <end position="934"/>
    </location>
</feature>
<dbReference type="EMBL" id="CM017872">
    <property type="protein sequence ID" value="KAG1326759.1"/>
    <property type="molecule type" value="Genomic_DNA"/>
</dbReference>
<dbReference type="PANTHER" id="PTHR35767:SF1">
    <property type="entry name" value="HAPLESS PROTEIN"/>
    <property type="match status" value="1"/>
</dbReference>